<dbReference type="Proteomes" id="UP000273778">
    <property type="component" value="Chromosome"/>
</dbReference>
<evidence type="ECO:0000313" key="7">
    <source>
        <dbReference type="EMBL" id="RPA27528.1"/>
    </source>
</evidence>
<reference evidence="6 8" key="1">
    <citation type="submission" date="2018-11" db="EMBL/GenBank/DDBJ databases">
        <title>Shewanella sp. M2.</title>
        <authorList>
            <person name="Hwang Y.J."/>
            <person name="Hwang C.Y."/>
        </authorList>
    </citation>
    <scope>NUCLEOTIDE SEQUENCE [LARGE SCALE GENOMIC DNA]</scope>
    <source>
        <strain evidence="6 8">M2</strain>
    </source>
</reference>
<keyword evidence="4" id="KW-0067">ATP-binding</keyword>
<dbReference type="InterPro" id="IPR034646">
    <property type="entry name" value="ADCK3_dom"/>
</dbReference>
<dbReference type="SUPFAM" id="SSF56112">
    <property type="entry name" value="Protein kinase-like (PK-like)"/>
    <property type="match status" value="1"/>
</dbReference>
<dbReference type="AlphaFoldDB" id="A0A3N4DTC4"/>
<evidence type="ECO:0000256" key="4">
    <source>
        <dbReference type="ARBA" id="ARBA00022840"/>
    </source>
</evidence>
<accession>A0A3N4DTC4</accession>
<dbReference type="GO" id="GO:0006744">
    <property type="term" value="P:ubiquinone biosynthetic process"/>
    <property type="evidence" value="ECO:0007669"/>
    <property type="project" value="TreeGrafter"/>
</dbReference>
<reference evidence="9" key="2">
    <citation type="submission" date="2018-11" db="EMBL/GenBank/DDBJ databases">
        <title>Shewanella sp. R106.</title>
        <authorList>
            <person name="Hwang Y.J."/>
            <person name="Hwang C.Y."/>
        </authorList>
    </citation>
    <scope>NUCLEOTIDE SEQUENCE [LARGE SCALE GENOMIC DNA]</scope>
    <source>
        <strain evidence="9">R106</strain>
    </source>
</reference>
<proteinExistence type="inferred from homology"/>
<evidence type="ECO:0000313" key="9">
    <source>
        <dbReference type="Proteomes" id="UP000278855"/>
    </source>
</evidence>
<keyword evidence="7" id="KW-0418">Kinase</keyword>
<organism evidence="7 9">
    <name type="scientific">Shewanella psychromarinicola</name>
    <dbReference type="NCBI Taxonomy" id="2487742"/>
    <lineage>
        <taxon>Bacteria</taxon>
        <taxon>Pseudomonadati</taxon>
        <taxon>Pseudomonadota</taxon>
        <taxon>Gammaproteobacteria</taxon>
        <taxon>Alteromonadales</taxon>
        <taxon>Shewanellaceae</taxon>
        <taxon>Shewanella</taxon>
    </lineage>
</organism>
<dbReference type="GO" id="GO:0005524">
    <property type="term" value="F:ATP binding"/>
    <property type="evidence" value="ECO:0007669"/>
    <property type="project" value="UniProtKB-KW"/>
</dbReference>
<sequence length="448" mass="49753">MKNNEAKVPTSRLSRLSKMGGLASRLAGNVLFEGAKQFSQGKSPSMQQLMMTPTNIGHVADKLSQLRGAAMKVGQMLSMDAGDLVPPELADIFAKLRSDAKAMPHKQLTHLLVEHWGPDWLAPFAQFELRPFAAASIGQVHLAYLETGEKLAIKIQYPGIRDSIDSDIDNVATLLKVSRLIPANVKLDTLLAEAKAQLHNEADYHFEAQQIALYQQQLADDPSFIVPKVYKQLSNDSILCMQFVEGVAIESLAQSPQEVRDQIATTLMALCFKELFEFKLVQSDPNFANFQYQKDTQKIVLFDFGATRAISDTLSDGYLELMLGAADEDKTKMTAAAKQIGFFQDQIDPAQQQLIIDIFYQACEPLRFDGDYDFGASNLAKRITQAGKVMSTQQNEWHTPPTDAIFIHRKLAGMYLLAAKLNAKVNVATLFSVYQTSNLSLTKLNVRQ</sequence>
<dbReference type="PANTHER" id="PTHR43851:SF3">
    <property type="entry name" value="COENZYME Q8"/>
    <property type="match status" value="1"/>
</dbReference>
<dbReference type="PANTHER" id="PTHR43851">
    <property type="match status" value="1"/>
</dbReference>
<dbReference type="InterPro" id="IPR011009">
    <property type="entry name" value="Kinase-like_dom_sf"/>
</dbReference>
<keyword evidence="8" id="KW-1185">Reference proteome</keyword>
<feature type="domain" description="ABC1 atypical kinase-like" evidence="5">
    <location>
        <begin position="95"/>
        <end position="335"/>
    </location>
</feature>
<dbReference type="InterPro" id="IPR051409">
    <property type="entry name" value="Atypical_kinase_ADCK"/>
</dbReference>
<dbReference type="OrthoDB" id="9795390at2"/>
<dbReference type="CDD" id="cd13970">
    <property type="entry name" value="ABC1_ADCK3"/>
    <property type="match status" value="1"/>
</dbReference>
<dbReference type="InterPro" id="IPR004147">
    <property type="entry name" value="ABC1_dom"/>
</dbReference>
<evidence type="ECO:0000313" key="6">
    <source>
        <dbReference type="EMBL" id="AZG37606.1"/>
    </source>
</evidence>
<evidence type="ECO:0000256" key="2">
    <source>
        <dbReference type="ARBA" id="ARBA00022679"/>
    </source>
</evidence>
<dbReference type="EMBL" id="RKKB01000012">
    <property type="protein sequence ID" value="RPA27528.1"/>
    <property type="molecule type" value="Genomic_DNA"/>
</dbReference>
<dbReference type="KEGG" id="spsr:EGC80_21995"/>
<dbReference type="EMBL" id="CP034073">
    <property type="protein sequence ID" value="AZG37606.1"/>
    <property type="molecule type" value="Genomic_DNA"/>
</dbReference>
<keyword evidence="3" id="KW-0547">Nucleotide-binding</keyword>
<dbReference type="Proteomes" id="UP000278855">
    <property type="component" value="Unassembled WGS sequence"/>
</dbReference>
<dbReference type="Pfam" id="PF03109">
    <property type="entry name" value="ABC1"/>
    <property type="match status" value="1"/>
</dbReference>
<dbReference type="RefSeq" id="WP_124013706.1">
    <property type="nucleotide sequence ID" value="NZ_CP034073.1"/>
</dbReference>
<protein>
    <submittedName>
        <fullName evidence="7">AarF/ABC1/UbiB kinase family protein</fullName>
    </submittedName>
</protein>
<evidence type="ECO:0000313" key="8">
    <source>
        <dbReference type="Proteomes" id="UP000273778"/>
    </source>
</evidence>
<evidence type="ECO:0000256" key="1">
    <source>
        <dbReference type="ARBA" id="ARBA00009670"/>
    </source>
</evidence>
<name>A0A3N4DTC4_9GAMM</name>
<reference evidence="7" key="3">
    <citation type="submission" date="2018-11" db="EMBL/GenBank/DDBJ databases">
        <authorList>
            <person name="Hwang Y.J."/>
            <person name="Hwang C.Y."/>
        </authorList>
    </citation>
    <scope>NUCLEOTIDE SEQUENCE</scope>
    <source>
        <strain evidence="7">R106</strain>
    </source>
</reference>
<evidence type="ECO:0000256" key="3">
    <source>
        <dbReference type="ARBA" id="ARBA00022741"/>
    </source>
</evidence>
<gene>
    <name evidence="7" type="ORF">EGC77_17265</name>
    <name evidence="6" type="ORF">EGC80_21995</name>
</gene>
<comment type="similarity">
    <text evidence="1">Belongs to the protein kinase superfamily. ADCK protein kinase family.</text>
</comment>
<evidence type="ECO:0000259" key="5">
    <source>
        <dbReference type="Pfam" id="PF03109"/>
    </source>
</evidence>
<keyword evidence="2" id="KW-0808">Transferase</keyword>
<dbReference type="GO" id="GO:0016301">
    <property type="term" value="F:kinase activity"/>
    <property type="evidence" value="ECO:0007669"/>
    <property type="project" value="UniProtKB-KW"/>
</dbReference>